<protein>
    <submittedName>
        <fullName evidence="2">Uncharacterized protein</fullName>
    </submittedName>
</protein>
<accession>A0A239DBK5</accession>
<gene>
    <name evidence="2" type="ORF">SAMN06893096_10396</name>
</gene>
<dbReference type="AntiFam" id="ANF00142">
    <property type="entry name" value="Shadow ORF (opposite yadG)"/>
</dbReference>
<keyword evidence="3" id="KW-1185">Reference proteome</keyword>
<feature type="region of interest" description="Disordered" evidence="1">
    <location>
        <begin position="262"/>
        <end position="285"/>
    </location>
</feature>
<feature type="region of interest" description="Disordered" evidence="1">
    <location>
        <begin position="310"/>
        <end position="389"/>
    </location>
</feature>
<evidence type="ECO:0000256" key="1">
    <source>
        <dbReference type="SAM" id="MobiDB-lite"/>
    </source>
</evidence>
<feature type="compositionally biased region" description="Low complexity" evidence="1">
    <location>
        <begin position="1"/>
        <end position="12"/>
    </location>
</feature>
<proteinExistence type="predicted"/>
<organism evidence="2 3">
    <name type="scientific">Geodermatophilus pulveris</name>
    <dbReference type="NCBI Taxonomy" id="1564159"/>
    <lineage>
        <taxon>Bacteria</taxon>
        <taxon>Bacillati</taxon>
        <taxon>Actinomycetota</taxon>
        <taxon>Actinomycetes</taxon>
        <taxon>Geodermatophilales</taxon>
        <taxon>Geodermatophilaceae</taxon>
        <taxon>Geodermatophilus</taxon>
    </lineage>
</organism>
<evidence type="ECO:0000313" key="2">
    <source>
        <dbReference type="EMBL" id="SNS29438.1"/>
    </source>
</evidence>
<dbReference type="AlphaFoldDB" id="A0A239DBK5"/>
<dbReference type="EMBL" id="FZOO01000003">
    <property type="protein sequence ID" value="SNS29438.1"/>
    <property type="molecule type" value="Genomic_DNA"/>
</dbReference>
<reference evidence="3" key="1">
    <citation type="submission" date="2017-06" db="EMBL/GenBank/DDBJ databases">
        <authorList>
            <person name="Varghese N."/>
            <person name="Submissions S."/>
        </authorList>
    </citation>
    <scope>NUCLEOTIDE SEQUENCE [LARGE SCALE GENOMIC DNA]</scope>
    <source>
        <strain evidence="3">DSM 46839</strain>
    </source>
</reference>
<dbReference type="Proteomes" id="UP000198373">
    <property type="component" value="Unassembled WGS sequence"/>
</dbReference>
<name>A0A239DBK5_9ACTN</name>
<feature type="compositionally biased region" description="Basic and acidic residues" evidence="1">
    <location>
        <begin position="340"/>
        <end position="349"/>
    </location>
</feature>
<dbReference type="AntiFam" id="ANF00095">
    <property type="entry name" value="Shadow ORF (opposite ABC transporters)"/>
</dbReference>
<evidence type="ECO:0000313" key="3">
    <source>
        <dbReference type="Proteomes" id="UP000198373"/>
    </source>
</evidence>
<sequence length="389" mass="41269">MGAGDDLGADARGGVRRADVDQRRLGGVALGDVQRAARPERAAGRQVHQRRRRAEDGRQPLPGGAVQPRQGPQQPERVGHPRLVVDVLDAAHLDRPPGVHDQDPVGHAGHHAEVVGDQHHGRPGLLERGLQHLEDLRLHGDVQGRRGLVGDDHVGLVGHRDRDDDALAHAAGELVRVGPQPVLGLRDADQGEQLGGPGGGGLGRQVPVVDAQRLLDLLPDAVDRVEGGHRVLEDHRDALAADAGHLAVPLVEQLVAAVAHRPGDPRRLRQQAHDGQAGHRLARPGLTDDAEDLAGLQRVVDAPDGVHQAVLGREPHVEVAHGQQRGRRVEPREPGGGALPRREDLDRAARPRGRRAGPLGPGGGHDAPVRTARGGCSGRTRPGSRRRSG</sequence>
<feature type="region of interest" description="Disordered" evidence="1">
    <location>
        <begin position="1"/>
        <end position="79"/>
    </location>
</feature>